<keyword evidence="2" id="KW-0639">Primosome</keyword>
<name>A0ABW0RIS6_9BACL</name>
<evidence type="ECO:0000259" key="11">
    <source>
        <dbReference type="PROSITE" id="PS51199"/>
    </source>
</evidence>
<dbReference type="RefSeq" id="WP_390310231.1">
    <property type="nucleotide sequence ID" value="NZ_JBHSNQ010000181.1"/>
</dbReference>
<feature type="domain" description="SF4 helicase" evidence="11">
    <location>
        <begin position="373"/>
        <end position="654"/>
    </location>
</feature>
<dbReference type="InterPro" id="IPR002694">
    <property type="entry name" value="Znf_CHC2"/>
</dbReference>
<evidence type="ECO:0000256" key="4">
    <source>
        <dbReference type="ARBA" id="ARBA00022695"/>
    </source>
</evidence>
<dbReference type="EMBL" id="JBHSNQ010000181">
    <property type="protein sequence ID" value="MFC5542797.1"/>
    <property type="molecule type" value="Genomic_DNA"/>
</dbReference>
<dbReference type="Proteomes" id="UP001595978">
    <property type="component" value="Unassembled WGS sequence"/>
</dbReference>
<dbReference type="CDD" id="cd00188">
    <property type="entry name" value="TOPRIM"/>
    <property type="match status" value="1"/>
</dbReference>
<comment type="caution">
    <text evidence="12">The sequence shown here is derived from an EMBL/GenBank/DDBJ whole genome shotgun (WGS) entry which is preliminary data.</text>
</comment>
<evidence type="ECO:0000256" key="6">
    <source>
        <dbReference type="ARBA" id="ARBA00022723"/>
    </source>
</evidence>
<keyword evidence="8" id="KW-0862">Zinc</keyword>
<dbReference type="Gene3D" id="3.90.580.10">
    <property type="entry name" value="Zinc finger, CHC2-type domain"/>
    <property type="match status" value="1"/>
</dbReference>
<dbReference type="PROSITE" id="PS50880">
    <property type="entry name" value="TOPRIM"/>
    <property type="match status" value="1"/>
</dbReference>
<proteinExistence type="predicted"/>
<evidence type="ECO:0000256" key="5">
    <source>
        <dbReference type="ARBA" id="ARBA00022705"/>
    </source>
</evidence>
<dbReference type="SUPFAM" id="SSF56731">
    <property type="entry name" value="DNA primase core"/>
    <property type="match status" value="1"/>
</dbReference>
<dbReference type="InterPro" id="IPR036977">
    <property type="entry name" value="DNA_primase_Znf_CHC2"/>
</dbReference>
<dbReference type="InterPro" id="IPR037068">
    <property type="entry name" value="DNA_primase_core_N_sf"/>
</dbReference>
<keyword evidence="7" id="KW-0863">Zinc-finger</keyword>
<dbReference type="InterPro" id="IPR050219">
    <property type="entry name" value="DnaG_primase"/>
</dbReference>
<dbReference type="InterPro" id="IPR007694">
    <property type="entry name" value="DNA_helicase_DnaB-like_C"/>
</dbReference>
<keyword evidence="1" id="KW-0240">DNA-directed RNA polymerase</keyword>
<dbReference type="Gene3D" id="3.40.50.300">
    <property type="entry name" value="P-loop containing nucleotide triphosphate hydrolases"/>
    <property type="match status" value="1"/>
</dbReference>
<evidence type="ECO:0000313" key="13">
    <source>
        <dbReference type="Proteomes" id="UP001595978"/>
    </source>
</evidence>
<keyword evidence="13" id="KW-1185">Reference proteome</keyword>
<evidence type="ECO:0000313" key="12">
    <source>
        <dbReference type="EMBL" id="MFC5542797.1"/>
    </source>
</evidence>
<keyword evidence="6" id="KW-0479">Metal-binding</keyword>
<evidence type="ECO:0000256" key="9">
    <source>
        <dbReference type="ARBA" id="ARBA00023163"/>
    </source>
</evidence>
<dbReference type="PANTHER" id="PTHR30313:SF2">
    <property type="entry name" value="DNA PRIMASE"/>
    <property type="match status" value="1"/>
</dbReference>
<dbReference type="Gene3D" id="3.90.980.10">
    <property type="entry name" value="DNA primase, catalytic core, N-terminal domain"/>
    <property type="match status" value="1"/>
</dbReference>
<gene>
    <name evidence="12" type="ORF">ACFPOH_13890</name>
</gene>
<keyword evidence="5" id="KW-0235">DNA replication</keyword>
<accession>A0ABW0RIS6</accession>
<dbReference type="PANTHER" id="PTHR30313">
    <property type="entry name" value="DNA PRIMASE"/>
    <property type="match status" value="1"/>
</dbReference>
<dbReference type="InterPro" id="IPR027417">
    <property type="entry name" value="P-loop_NTPase"/>
</dbReference>
<dbReference type="Pfam" id="PF13155">
    <property type="entry name" value="Toprim_2"/>
    <property type="match status" value="1"/>
</dbReference>
<sequence length="654" mass="75354">MSRNDLIERAKLIVPLLTYIEKATGTTATTIGKTKFMKPCPFCGKNKNHHFAIDTTKNLYKSFNQCVPSGSIIDFIMHYEHLSKNEAIKKLIDLANLTTEWEETDMSVKKKKTHIMESVESKVQFNDVDFTDLVEKAHRNVNQTDYFKKRGLSDNIINQYKLGYAPEGFYFVIENHSDIQEQPYEKLNYYKCLLPIWNSRGQCSYFITRIEDSNVNNDVTKTHNLKGRTIELLNERYLMDGISREVIFIVEGYFDALSIEDIGYPAIALNGVNNVNRLKKLIEMHQEQLEATYFIIIPDNDTAGEQLIKNINKTNIEYDVLELPDGYKDANEYFVADKEAFTLFIRKGVDRLLNAKRGDFLLNYLDDFYSMIEDNEFLPISTGMERFDTILGGGFFPGLYVLGGPTSLGKTAFIHQIADQIAEAGTPVYYFSFEMSRNELIARSISRLSFLENPRKAMTVTDVTAGKDLESVSLHLNNYKKIANRFEIYEGRLNDTIQKVEERINEIGKYQKNFIIIVDYLQVINAKSTSTIGERSTIDTVVTSLKQISRKFNIPIVLISAFNRSAYYAPISFEGFKESGVIEYTADVLMGLQFRNLPQISNQKDDFKKKEIIESFKLKEPREITLQVLKNRFGSASEQMHLQYFAKYNYFRSV</sequence>
<keyword evidence="9" id="KW-0804">Transcription</keyword>
<dbReference type="SMART" id="SM00400">
    <property type="entry name" value="ZnF_CHCC"/>
    <property type="match status" value="1"/>
</dbReference>
<evidence type="ECO:0000256" key="7">
    <source>
        <dbReference type="ARBA" id="ARBA00022771"/>
    </source>
</evidence>
<reference evidence="13" key="1">
    <citation type="journal article" date="2019" name="Int. J. Syst. Evol. Microbiol.">
        <title>The Global Catalogue of Microorganisms (GCM) 10K type strain sequencing project: providing services to taxonomists for standard genome sequencing and annotation.</title>
        <authorList>
            <consortium name="The Broad Institute Genomics Platform"/>
            <consortium name="The Broad Institute Genome Sequencing Center for Infectious Disease"/>
            <person name="Wu L."/>
            <person name="Ma J."/>
        </authorList>
    </citation>
    <scope>NUCLEOTIDE SEQUENCE [LARGE SCALE GENOMIC DNA]</scope>
    <source>
        <strain evidence="13">CCUG 56331</strain>
    </source>
</reference>
<evidence type="ECO:0000256" key="3">
    <source>
        <dbReference type="ARBA" id="ARBA00022679"/>
    </source>
</evidence>
<organism evidence="12 13">
    <name type="scientific">Ureibacillus suwonensis</name>
    <dbReference type="NCBI Taxonomy" id="313007"/>
    <lineage>
        <taxon>Bacteria</taxon>
        <taxon>Bacillati</taxon>
        <taxon>Bacillota</taxon>
        <taxon>Bacilli</taxon>
        <taxon>Bacillales</taxon>
        <taxon>Caryophanaceae</taxon>
        <taxon>Ureibacillus</taxon>
    </lineage>
</organism>
<keyword evidence="3" id="KW-0808">Transferase</keyword>
<dbReference type="InterPro" id="IPR006171">
    <property type="entry name" value="TOPRIM_dom"/>
</dbReference>
<dbReference type="SUPFAM" id="SSF52540">
    <property type="entry name" value="P-loop containing nucleoside triphosphate hydrolases"/>
    <property type="match status" value="1"/>
</dbReference>
<dbReference type="SMART" id="SM00493">
    <property type="entry name" value="TOPRIM"/>
    <property type="match status" value="1"/>
</dbReference>
<dbReference type="Pfam" id="PF01807">
    <property type="entry name" value="Zn_ribbon_DnaG"/>
    <property type="match status" value="1"/>
</dbReference>
<dbReference type="PROSITE" id="PS51199">
    <property type="entry name" value="SF4_HELICASE"/>
    <property type="match status" value="1"/>
</dbReference>
<feature type="domain" description="Toprim" evidence="10">
    <location>
        <begin position="245"/>
        <end position="326"/>
    </location>
</feature>
<protein>
    <submittedName>
        <fullName evidence="12">DnaB-like helicase C-terminal domain-containing protein</fullName>
    </submittedName>
</protein>
<evidence type="ECO:0000256" key="2">
    <source>
        <dbReference type="ARBA" id="ARBA00022515"/>
    </source>
</evidence>
<evidence type="ECO:0000256" key="1">
    <source>
        <dbReference type="ARBA" id="ARBA00022478"/>
    </source>
</evidence>
<dbReference type="Pfam" id="PF03796">
    <property type="entry name" value="DnaB_C"/>
    <property type="match status" value="1"/>
</dbReference>
<dbReference type="SUPFAM" id="SSF57783">
    <property type="entry name" value="Zinc beta-ribbon"/>
    <property type="match status" value="1"/>
</dbReference>
<keyword evidence="4" id="KW-0548">Nucleotidyltransferase</keyword>
<evidence type="ECO:0000256" key="8">
    <source>
        <dbReference type="ARBA" id="ARBA00022833"/>
    </source>
</evidence>
<dbReference type="Gene3D" id="3.40.1360.10">
    <property type="match status" value="1"/>
</dbReference>
<evidence type="ECO:0000259" key="10">
    <source>
        <dbReference type="PROSITE" id="PS50880"/>
    </source>
</evidence>